<reference evidence="3" key="1">
    <citation type="journal article" date="2019" name="Int. J. Syst. Evol. Microbiol.">
        <title>The Global Catalogue of Microorganisms (GCM) 10K type strain sequencing project: providing services to taxonomists for standard genome sequencing and annotation.</title>
        <authorList>
            <consortium name="The Broad Institute Genomics Platform"/>
            <consortium name="The Broad Institute Genome Sequencing Center for Infectious Disease"/>
            <person name="Wu L."/>
            <person name="Ma J."/>
        </authorList>
    </citation>
    <scope>NUCLEOTIDE SEQUENCE [LARGE SCALE GENOMIC DNA]</scope>
    <source>
        <strain evidence="3">JCM 15089</strain>
    </source>
</reference>
<evidence type="ECO:0000256" key="1">
    <source>
        <dbReference type="SAM" id="SignalP"/>
    </source>
</evidence>
<dbReference type="InterPro" id="IPR011659">
    <property type="entry name" value="WD40"/>
</dbReference>
<dbReference type="Proteomes" id="UP001499951">
    <property type="component" value="Unassembled WGS sequence"/>
</dbReference>
<accession>A0ABP3NZ34</accession>
<dbReference type="Gene3D" id="2.120.10.30">
    <property type="entry name" value="TolB, C-terminal domain"/>
    <property type="match status" value="1"/>
</dbReference>
<gene>
    <name evidence="2" type="ORF">GCM10008942_00420</name>
</gene>
<dbReference type="Pfam" id="PF07676">
    <property type="entry name" value="PD40"/>
    <property type="match status" value="2"/>
</dbReference>
<evidence type="ECO:0000313" key="3">
    <source>
        <dbReference type="Proteomes" id="UP001499951"/>
    </source>
</evidence>
<name>A0ABP3NZ34_9PROT</name>
<sequence>MRIAVSAVLAFYLAAAAVAGERIATPFSGPADDVRLALSPDGQWALWGVGRSDRPSDIVFSRKTPSGWSAPAPVPFNSPRNDFDPAFSADGHTVYFFSDRDGGYGKSDLYEIAFDPVSGKWGEAANLGANVNSSGDEWAPSVTKNGNVLLFSSDGHGGYGKHDLFLSRKANGVWGVPENLGPGINSADEEFDAAFTPDERTIVFAKGTFGAVTKVRLHRGERAGARWQDKGELSAEINCGRHLNFGPSFPASEPGTFYWSGDCGDGRGDHDIWHITWP</sequence>
<dbReference type="EMBL" id="BAAADD010000001">
    <property type="protein sequence ID" value="GAA0555868.1"/>
    <property type="molecule type" value="Genomic_DNA"/>
</dbReference>
<evidence type="ECO:0000313" key="2">
    <source>
        <dbReference type="EMBL" id="GAA0555868.1"/>
    </source>
</evidence>
<comment type="caution">
    <text evidence="2">The sequence shown here is derived from an EMBL/GenBank/DDBJ whole genome shotgun (WGS) entry which is preliminary data.</text>
</comment>
<feature type="chain" id="PRO_5046533577" evidence="1">
    <location>
        <begin position="20"/>
        <end position="278"/>
    </location>
</feature>
<organism evidence="2 3">
    <name type="scientific">Rhizomicrobium electricum</name>
    <dbReference type="NCBI Taxonomy" id="480070"/>
    <lineage>
        <taxon>Bacteria</taxon>
        <taxon>Pseudomonadati</taxon>
        <taxon>Pseudomonadota</taxon>
        <taxon>Alphaproteobacteria</taxon>
        <taxon>Micropepsales</taxon>
        <taxon>Micropepsaceae</taxon>
        <taxon>Rhizomicrobium</taxon>
    </lineage>
</organism>
<dbReference type="SUPFAM" id="SSF82171">
    <property type="entry name" value="DPP6 N-terminal domain-like"/>
    <property type="match status" value="1"/>
</dbReference>
<keyword evidence="3" id="KW-1185">Reference proteome</keyword>
<keyword evidence="1" id="KW-0732">Signal</keyword>
<feature type="signal peptide" evidence="1">
    <location>
        <begin position="1"/>
        <end position="19"/>
    </location>
</feature>
<dbReference type="RefSeq" id="WP_166930253.1">
    <property type="nucleotide sequence ID" value="NZ_BAAADD010000001.1"/>
</dbReference>
<proteinExistence type="predicted"/>
<protein>
    <submittedName>
        <fullName evidence="2">PD40 domain-containing protein</fullName>
    </submittedName>
</protein>
<dbReference type="InterPro" id="IPR011042">
    <property type="entry name" value="6-blade_b-propeller_TolB-like"/>
</dbReference>